<keyword evidence="9" id="KW-0863">Zinc-finger</keyword>
<sequence length="940" mass="109394">MDIRTITEESVTGQSESTKSTEKTKASQANQLERLEPDLASNQQSQYANILQQQQQPQPQPSPPSSNGNDKISNQGSTESPSPYYPNPQKPQINSDEVANSYNSDHEAHNLNKPKRQRRSYSCGPCKMLKIKCDLQIPCTSCKKFKRVNRCLLQPPQPPSQEELSKIKERKKRTMHKRLKTSNDIVHAFNDNQNSIPSLLSSIQSSTKLLEQHSRSFLDHGVNQQLQRSGSNDNYSSSHIRQSHFSSLQPETNNSLSTHPISHITSNYDGQAQTKFSVENAQPQGDLINTLLSRDYQKTIELSMVDVKRIKRLLPSKFEAIERLFQLYIKTINPVFLDTQDHDEIMRVGRIVYEKLVSIDDENVKNLSKSVEFNFVELRNLSLIFLILASGFLFEKVDNISCNFLFDLRTIYKDDLIEDWVKIAKFIKLKVLSYESLTDLIYLMDWYFIIKNLYTYDNTIIENYLEFNNLLNYLVLNNDFIALIEDIGAEVSSQDNTPQPQAEGRPNYDETRRRAYPKSREFRVLGKYWIQLRMIELEFTFFQYKGSMLVSNQLKNSIVPHADVLDSMYGPNGAFANSPLTRHQVAIWSLYYTRSGQSTSIRRIVKDYLELYSNASLLLKDDLKQVEAKFNNVGEYGPEPQVTIRDVETLLKNQQILLLFVRWLSFIRIESNYFPSLRYSSFLTTMMNLNNHFNLLDEYYKGEGKGDNLVDFVLSKFALHFIKSFLQCLTYQALFLIFLKYALLQSSRRNNFAFKIRLDEIYQQVLSSFQLTLNKFVVSPKMKEYYTYIPVFRVNVSFLIDANHVLKEEPTTMQQQRDVDSRKHKAPFEFQDLTDLMYQLKSECNPEHWEFLTDVYFGSKDNFFRYVEKVWDLFEFLLSDAPTPGDGPGAQLTKDMVITNTLKFNDEFVNHHKDKLMGLVFDHNDVDEYMKLNTEPNIDD</sequence>
<dbReference type="AlphaFoldDB" id="H8X1A4"/>
<feature type="region of interest" description="Disordered" evidence="7">
    <location>
        <begin position="1"/>
        <end position="97"/>
    </location>
</feature>
<feature type="compositionally biased region" description="Polar residues" evidence="7">
    <location>
        <begin position="40"/>
        <end position="51"/>
    </location>
</feature>
<keyword evidence="10" id="KW-1185">Reference proteome</keyword>
<feature type="region of interest" description="Disordered" evidence="7">
    <location>
        <begin position="492"/>
        <end position="513"/>
    </location>
</feature>
<evidence type="ECO:0000259" key="8">
    <source>
        <dbReference type="PROSITE" id="PS50048"/>
    </source>
</evidence>
<feature type="domain" description="Zn(2)-C6 fungal-type" evidence="8">
    <location>
        <begin position="122"/>
        <end position="153"/>
    </location>
</feature>
<feature type="compositionally biased region" description="Polar residues" evidence="7">
    <location>
        <begin position="248"/>
        <end position="261"/>
    </location>
</feature>
<evidence type="ECO:0000256" key="4">
    <source>
        <dbReference type="ARBA" id="ARBA00023125"/>
    </source>
</evidence>
<dbReference type="PANTHER" id="PTHR31944">
    <property type="entry name" value="HEME-RESPONSIVE ZINC FINGER TRANSCRIPTION FACTOR HAP1"/>
    <property type="match status" value="1"/>
</dbReference>
<dbReference type="RefSeq" id="XP_003867581.1">
    <property type="nucleotide sequence ID" value="XM_003867533.1"/>
</dbReference>
<dbReference type="eggNOG" id="ENOG502S81P">
    <property type="taxonomic scope" value="Eukaryota"/>
</dbReference>
<keyword evidence="6" id="KW-0539">Nucleus</keyword>
<dbReference type="GO" id="GO:0001228">
    <property type="term" value="F:DNA-binding transcription activator activity, RNA polymerase II-specific"/>
    <property type="evidence" value="ECO:0007669"/>
    <property type="project" value="TreeGrafter"/>
</dbReference>
<dbReference type="InterPro" id="IPR001138">
    <property type="entry name" value="Zn2Cys6_DnaBD"/>
</dbReference>
<proteinExistence type="predicted"/>
<keyword evidence="5" id="KW-0804">Transcription</keyword>
<evidence type="ECO:0000256" key="6">
    <source>
        <dbReference type="ARBA" id="ARBA00023242"/>
    </source>
</evidence>
<feature type="compositionally biased region" description="Polar residues" evidence="7">
    <location>
        <begin position="67"/>
        <end position="81"/>
    </location>
</feature>
<dbReference type="HOGENOM" id="CLU_318556_0_0_1"/>
<dbReference type="InterPro" id="IPR036864">
    <property type="entry name" value="Zn2-C6_fun-type_DNA-bd_sf"/>
</dbReference>
<evidence type="ECO:0000256" key="2">
    <source>
        <dbReference type="ARBA" id="ARBA00022833"/>
    </source>
</evidence>
<dbReference type="OrthoDB" id="1747771at2759"/>
<dbReference type="Proteomes" id="UP000005018">
    <property type="component" value="Chromosome 2"/>
</dbReference>
<dbReference type="PROSITE" id="PS00463">
    <property type="entry name" value="ZN2_CY6_FUNGAL_1"/>
    <property type="match status" value="1"/>
</dbReference>
<dbReference type="Gene3D" id="4.10.240.10">
    <property type="entry name" value="Zn(2)-C6 fungal-type DNA-binding domain"/>
    <property type="match status" value="1"/>
</dbReference>
<dbReference type="InterPro" id="IPR051430">
    <property type="entry name" value="Fungal_TF_Env_Response"/>
</dbReference>
<feature type="compositionally biased region" description="Polar residues" evidence="7">
    <location>
        <begin position="8"/>
        <end position="18"/>
    </location>
</feature>
<keyword evidence="2" id="KW-0862">Zinc</keyword>
<evidence type="ECO:0000256" key="5">
    <source>
        <dbReference type="ARBA" id="ARBA00023163"/>
    </source>
</evidence>
<name>H8X1A4_CANO9</name>
<feature type="compositionally biased region" description="Low complexity" evidence="7">
    <location>
        <begin position="236"/>
        <end position="247"/>
    </location>
</feature>
<dbReference type="KEGG" id="cot:CORT_0B04370"/>
<protein>
    <submittedName>
        <fullName evidence="9">Zcf8 predicted zinc-finger protein</fullName>
    </submittedName>
</protein>
<dbReference type="SMART" id="SM00066">
    <property type="entry name" value="GAL4"/>
    <property type="match status" value="1"/>
</dbReference>
<dbReference type="GeneID" id="14538691"/>
<dbReference type="GO" id="GO:0005634">
    <property type="term" value="C:nucleus"/>
    <property type="evidence" value="ECO:0007669"/>
    <property type="project" value="TreeGrafter"/>
</dbReference>
<dbReference type="EMBL" id="HE681720">
    <property type="protein sequence ID" value="CCG22144.1"/>
    <property type="molecule type" value="Genomic_DNA"/>
</dbReference>
<dbReference type="GO" id="GO:0000978">
    <property type="term" value="F:RNA polymerase II cis-regulatory region sequence-specific DNA binding"/>
    <property type="evidence" value="ECO:0007669"/>
    <property type="project" value="TreeGrafter"/>
</dbReference>
<evidence type="ECO:0000256" key="7">
    <source>
        <dbReference type="SAM" id="MobiDB-lite"/>
    </source>
</evidence>
<evidence type="ECO:0000256" key="3">
    <source>
        <dbReference type="ARBA" id="ARBA00023015"/>
    </source>
</evidence>
<gene>
    <name evidence="9" type="ORF">CORT_0B04370</name>
</gene>
<keyword evidence="3" id="KW-0805">Transcription regulation</keyword>
<dbReference type="PANTHER" id="PTHR31944:SF131">
    <property type="entry name" value="HEME-RESPONSIVE ZINC FINGER TRANSCRIPTION FACTOR HAP1"/>
    <property type="match status" value="1"/>
</dbReference>
<feature type="region of interest" description="Disordered" evidence="7">
    <location>
        <begin position="226"/>
        <end position="261"/>
    </location>
</feature>
<dbReference type="GO" id="GO:0008270">
    <property type="term" value="F:zinc ion binding"/>
    <property type="evidence" value="ECO:0007669"/>
    <property type="project" value="UniProtKB-KW"/>
</dbReference>
<evidence type="ECO:0000313" key="9">
    <source>
        <dbReference type="EMBL" id="CCG22144.1"/>
    </source>
</evidence>
<feature type="compositionally biased region" description="Polar residues" evidence="7">
    <location>
        <begin position="226"/>
        <end position="235"/>
    </location>
</feature>
<keyword evidence="1" id="KW-0479">Metal-binding</keyword>
<dbReference type="SUPFAM" id="SSF57701">
    <property type="entry name" value="Zn2/Cys6 DNA-binding domain"/>
    <property type="match status" value="1"/>
</dbReference>
<organism evidence="9 10">
    <name type="scientific">Candida orthopsilosis (strain 90-125)</name>
    <name type="common">Yeast</name>
    <dbReference type="NCBI Taxonomy" id="1136231"/>
    <lineage>
        <taxon>Eukaryota</taxon>
        <taxon>Fungi</taxon>
        <taxon>Dikarya</taxon>
        <taxon>Ascomycota</taxon>
        <taxon>Saccharomycotina</taxon>
        <taxon>Pichiomycetes</taxon>
        <taxon>Debaryomycetaceae</taxon>
        <taxon>Candida/Lodderomyces clade</taxon>
        <taxon>Candida</taxon>
    </lineage>
</organism>
<evidence type="ECO:0000256" key="1">
    <source>
        <dbReference type="ARBA" id="ARBA00022723"/>
    </source>
</evidence>
<accession>H8X1A4</accession>
<reference evidence="9 10" key="1">
    <citation type="journal article" date="2012" name="PLoS ONE">
        <title>Sequence and analysis of the genome of the pathogenic yeast Candida orthopsilosis.</title>
        <authorList>
            <person name="Riccombeni A."/>
            <person name="Vidanes G."/>
            <person name="Proux-Wera E."/>
            <person name="Wolfe K.H."/>
            <person name="Butler G."/>
        </authorList>
    </citation>
    <scope>NUCLEOTIDE SEQUENCE [LARGE SCALE GENOMIC DNA]</scope>
    <source>
        <strain evidence="9 10">Co 90-125</strain>
    </source>
</reference>
<dbReference type="PROSITE" id="PS50048">
    <property type="entry name" value="ZN2_CY6_FUNGAL_2"/>
    <property type="match status" value="1"/>
</dbReference>
<keyword evidence="4" id="KW-0238">DNA-binding</keyword>
<evidence type="ECO:0000313" key="10">
    <source>
        <dbReference type="Proteomes" id="UP000005018"/>
    </source>
</evidence>